<evidence type="ECO:0000313" key="2">
    <source>
        <dbReference type="Proteomes" id="UP000822688"/>
    </source>
</evidence>
<proteinExistence type="predicted"/>
<reference evidence="1" key="1">
    <citation type="submission" date="2020-06" db="EMBL/GenBank/DDBJ databases">
        <title>WGS assembly of Ceratodon purpureus strain R40.</title>
        <authorList>
            <person name="Carey S.B."/>
            <person name="Jenkins J."/>
            <person name="Shu S."/>
            <person name="Lovell J.T."/>
            <person name="Sreedasyam A."/>
            <person name="Maumus F."/>
            <person name="Tiley G.P."/>
            <person name="Fernandez-Pozo N."/>
            <person name="Barry K."/>
            <person name="Chen C."/>
            <person name="Wang M."/>
            <person name="Lipzen A."/>
            <person name="Daum C."/>
            <person name="Saski C.A."/>
            <person name="Payton A.C."/>
            <person name="Mcbreen J.C."/>
            <person name="Conrad R.E."/>
            <person name="Kollar L.M."/>
            <person name="Olsson S."/>
            <person name="Huttunen S."/>
            <person name="Landis J.B."/>
            <person name="Wickett N.J."/>
            <person name="Johnson M.G."/>
            <person name="Rensing S.A."/>
            <person name="Grimwood J."/>
            <person name="Schmutz J."/>
            <person name="Mcdaniel S.F."/>
        </authorList>
    </citation>
    <scope>NUCLEOTIDE SEQUENCE</scope>
    <source>
        <strain evidence="1">R40</strain>
    </source>
</reference>
<sequence>MFLATISISRGDLPSYALRVATNRQTNSPTLGLGHRRVATAICRNPNRSQQWTVPLAHRELSSNVALRFSHIQGCSGFSEALVADEAMEMGCPMSNKSVASDEYMNTWSLNFCLFCTLHRIEWISSTETLSVHDKLHNP</sequence>
<keyword evidence="2" id="KW-1185">Reference proteome</keyword>
<name>A0A8T0HY83_CERPU</name>
<dbReference type="Proteomes" id="UP000822688">
    <property type="component" value="Chromosome 5"/>
</dbReference>
<protein>
    <submittedName>
        <fullName evidence="1">Uncharacterized protein</fullName>
    </submittedName>
</protein>
<evidence type="ECO:0000313" key="1">
    <source>
        <dbReference type="EMBL" id="KAG0576120.1"/>
    </source>
</evidence>
<gene>
    <name evidence="1" type="ORF">KC19_5G057300</name>
</gene>
<dbReference type="AlphaFoldDB" id="A0A8T0HY83"/>
<accession>A0A8T0HY83</accession>
<dbReference type="EMBL" id="CM026425">
    <property type="protein sequence ID" value="KAG0576120.1"/>
    <property type="molecule type" value="Genomic_DNA"/>
</dbReference>
<comment type="caution">
    <text evidence="1">The sequence shown here is derived from an EMBL/GenBank/DDBJ whole genome shotgun (WGS) entry which is preliminary data.</text>
</comment>
<organism evidence="1 2">
    <name type="scientific">Ceratodon purpureus</name>
    <name type="common">Fire moss</name>
    <name type="synonym">Dicranum purpureum</name>
    <dbReference type="NCBI Taxonomy" id="3225"/>
    <lineage>
        <taxon>Eukaryota</taxon>
        <taxon>Viridiplantae</taxon>
        <taxon>Streptophyta</taxon>
        <taxon>Embryophyta</taxon>
        <taxon>Bryophyta</taxon>
        <taxon>Bryophytina</taxon>
        <taxon>Bryopsida</taxon>
        <taxon>Dicranidae</taxon>
        <taxon>Pseudoditrichales</taxon>
        <taxon>Ditrichaceae</taxon>
        <taxon>Ceratodon</taxon>
    </lineage>
</organism>